<accession>A0A0F4VME0</accession>
<dbReference type="Proteomes" id="UP000033731">
    <property type="component" value="Unassembled WGS sequence"/>
</dbReference>
<dbReference type="RefSeq" id="WP_244443902.1">
    <property type="nucleotide sequence ID" value="NZ_JMTK01000001.1"/>
</dbReference>
<keyword evidence="2" id="KW-0378">Hydrolase</keyword>
<protein>
    <recommendedName>
        <fullName evidence="2">Lysozyme</fullName>
        <ecNumber evidence="2">3.2.1.17</ecNumber>
    </recommendedName>
</protein>
<dbReference type="InterPro" id="IPR023346">
    <property type="entry name" value="Lysozyme-like_dom_sf"/>
</dbReference>
<comment type="caution">
    <text evidence="3">The sequence shown here is derived from an EMBL/GenBank/DDBJ whole genome shotgun (WGS) entry which is preliminary data.</text>
</comment>
<keyword evidence="2" id="KW-0326">Glycosidase</keyword>
<dbReference type="EMBL" id="JMTK01000001">
    <property type="protein sequence ID" value="KJZ82663.1"/>
    <property type="molecule type" value="Genomic_DNA"/>
</dbReference>
<evidence type="ECO:0000256" key="2">
    <source>
        <dbReference type="RuleBase" id="RU003788"/>
    </source>
</evidence>
<dbReference type="PANTHER" id="PTHR38107:SF3">
    <property type="entry name" value="LYSOZYME RRRD-RELATED"/>
    <property type="match status" value="1"/>
</dbReference>
<keyword evidence="4" id="KW-1185">Reference proteome</keyword>
<evidence type="ECO:0000256" key="1">
    <source>
        <dbReference type="ARBA" id="ARBA00023200"/>
    </source>
</evidence>
<dbReference type="InterPro" id="IPR033907">
    <property type="entry name" value="Endolysin_autolysin"/>
</dbReference>
<dbReference type="SUPFAM" id="SSF53955">
    <property type="entry name" value="Lysozyme-like"/>
    <property type="match status" value="1"/>
</dbReference>
<keyword evidence="2" id="KW-0081">Bacteriolytic enzyme</keyword>
<name>A0A0F4VME0_9HYPH</name>
<dbReference type="Gene3D" id="1.10.1740.240">
    <property type="match status" value="1"/>
</dbReference>
<dbReference type="EC" id="3.2.1.17" evidence="2"/>
<dbReference type="GO" id="GO:0031640">
    <property type="term" value="P:killing of cells of another organism"/>
    <property type="evidence" value="ECO:0007669"/>
    <property type="project" value="UniProtKB-KW"/>
</dbReference>
<dbReference type="AlphaFoldDB" id="A0A0F4VME0"/>
<sequence length="56" mass="6355">MIMIPPLLLNLIKRFEGQRLKAYQCPAGVWTIGYGHTGNDVFKDLVITEQKAESLH</sequence>
<dbReference type="GO" id="GO:0003796">
    <property type="term" value="F:lysozyme activity"/>
    <property type="evidence" value="ECO:0007669"/>
    <property type="project" value="UniProtKB-EC"/>
</dbReference>
<keyword evidence="2" id="KW-0929">Antimicrobial</keyword>
<dbReference type="InterPro" id="IPR051018">
    <property type="entry name" value="Bacteriophage_GH24"/>
</dbReference>
<dbReference type="InterPro" id="IPR002196">
    <property type="entry name" value="Glyco_hydro_24"/>
</dbReference>
<dbReference type="GO" id="GO:0042742">
    <property type="term" value="P:defense response to bacterium"/>
    <property type="evidence" value="ECO:0007669"/>
    <property type="project" value="UniProtKB-KW"/>
</dbReference>
<dbReference type="PATRIC" id="fig|556287.9.peg.286"/>
<evidence type="ECO:0000313" key="3">
    <source>
        <dbReference type="EMBL" id="KJZ82663.1"/>
    </source>
</evidence>
<comment type="catalytic activity">
    <reaction evidence="2">
        <text>Hydrolysis of (1-&gt;4)-beta-linkages between N-acetylmuramic acid and N-acetyl-D-glucosamine residues in a peptidoglycan and between N-acetyl-D-glucosamine residues in chitodextrins.</text>
        <dbReference type="EC" id="3.2.1.17"/>
    </reaction>
</comment>
<keyword evidence="1" id="KW-1035">Host cytoplasm</keyword>
<dbReference type="GO" id="GO:0016998">
    <property type="term" value="P:cell wall macromolecule catabolic process"/>
    <property type="evidence" value="ECO:0007669"/>
    <property type="project" value="InterPro"/>
</dbReference>
<dbReference type="GO" id="GO:0009253">
    <property type="term" value="P:peptidoglycan catabolic process"/>
    <property type="evidence" value="ECO:0007669"/>
    <property type="project" value="InterPro"/>
</dbReference>
<reference evidence="3 4" key="1">
    <citation type="journal article" date="2015" name="Phytopathology">
        <title>Genomes of Candidatus Liberibacter solanacearum haplotype A from New Zealand and the USA suggest significant genome plasticity in the species.</title>
        <authorList>
            <person name="Thompson S.M."/>
            <person name="Johnson C.P."/>
            <person name="Lu A.Y."/>
            <person name="Frampton R.A."/>
            <person name="Sullivan K.L."/>
            <person name="Fiers M.W."/>
            <person name="Crowhurst R.N."/>
            <person name="Pitman A.R."/>
            <person name="Scott I."/>
            <person name="Gudmestad N.C."/>
            <person name="Smith G.R."/>
        </authorList>
    </citation>
    <scope>NUCLEOTIDE SEQUENCE [LARGE SCALE GENOMIC DNA]</scope>
    <source>
        <strain evidence="3 4">LsoNZ1</strain>
    </source>
</reference>
<dbReference type="CDD" id="cd00737">
    <property type="entry name" value="lyz_endolysin_autolysin"/>
    <property type="match status" value="1"/>
</dbReference>
<proteinExistence type="inferred from homology"/>
<evidence type="ECO:0000313" key="4">
    <source>
        <dbReference type="Proteomes" id="UP000033731"/>
    </source>
</evidence>
<dbReference type="Pfam" id="PF00959">
    <property type="entry name" value="Phage_lysozyme"/>
    <property type="match status" value="1"/>
</dbReference>
<gene>
    <name evidence="3" type="ORF">DJ66_0273</name>
</gene>
<dbReference type="PANTHER" id="PTHR38107">
    <property type="match status" value="1"/>
</dbReference>
<organism evidence="3 4">
    <name type="scientific">Candidatus Liberibacter solanacearum</name>
    <dbReference type="NCBI Taxonomy" id="556287"/>
    <lineage>
        <taxon>Bacteria</taxon>
        <taxon>Pseudomonadati</taxon>
        <taxon>Pseudomonadota</taxon>
        <taxon>Alphaproteobacteria</taxon>
        <taxon>Hyphomicrobiales</taxon>
        <taxon>Rhizobiaceae</taxon>
        <taxon>Liberibacter</taxon>
    </lineage>
</organism>
<comment type="similarity">
    <text evidence="2">Belongs to the glycosyl hydrolase 24 family.</text>
</comment>